<sequence length="95" mass="10394">MTGSAKGPNQVRRNSNLKDLSSFLAFESMVGSVVAVVAVVFGYSVAFCGSWAYIVPSSYGGWEFGGFDHIPQNNRITREAETILDVNIDHLLSRH</sequence>
<dbReference type="AlphaFoldDB" id="A0A2R6R0W8"/>
<gene>
    <name evidence="2" type="ORF">PHLCEN_2v3200</name>
</gene>
<keyword evidence="3" id="KW-1185">Reference proteome</keyword>
<keyword evidence="1" id="KW-0472">Membrane</keyword>
<reference evidence="2 3" key="1">
    <citation type="submission" date="2018-02" db="EMBL/GenBank/DDBJ databases">
        <title>Genome sequence of the basidiomycete white-rot fungus Phlebia centrifuga.</title>
        <authorList>
            <person name="Granchi Z."/>
            <person name="Peng M."/>
            <person name="de Vries R.P."/>
            <person name="Hilden K."/>
            <person name="Makela M.R."/>
            <person name="Grigoriev I."/>
            <person name="Riley R."/>
        </authorList>
    </citation>
    <scope>NUCLEOTIDE SEQUENCE [LARGE SCALE GENOMIC DNA]</scope>
    <source>
        <strain evidence="2 3">FBCC195</strain>
    </source>
</reference>
<evidence type="ECO:0000313" key="3">
    <source>
        <dbReference type="Proteomes" id="UP000186601"/>
    </source>
</evidence>
<keyword evidence="1" id="KW-0812">Transmembrane</keyword>
<dbReference type="EMBL" id="MLYV02000287">
    <property type="protein sequence ID" value="PSS18885.1"/>
    <property type="molecule type" value="Genomic_DNA"/>
</dbReference>
<evidence type="ECO:0000313" key="2">
    <source>
        <dbReference type="EMBL" id="PSS18885.1"/>
    </source>
</evidence>
<name>A0A2R6R0W8_9APHY</name>
<organism evidence="2 3">
    <name type="scientific">Hermanssonia centrifuga</name>
    <dbReference type="NCBI Taxonomy" id="98765"/>
    <lineage>
        <taxon>Eukaryota</taxon>
        <taxon>Fungi</taxon>
        <taxon>Dikarya</taxon>
        <taxon>Basidiomycota</taxon>
        <taxon>Agaricomycotina</taxon>
        <taxon>Agaricomycetes</taxon>
        <taxon>Polyporales</taxon>
        <taxon>Meruliaceae</taxon>
        <taxon>Hermanssonia</taxon>
    </lineage>
</organism>
<accession>A0A2R6R0W8</accession>
<comment type="caution">
    <text evidence="2">The sequence shown here is derived from an EMBL/GenBank/DDBJ whole genome shotgun (WGS) entry which is preliminary data.</text>
</comment>
<keyword evidence="1" id="KW-1133">Transmembrane helix</keyword>
<feature type="transmembrane region" description="Helical" evidence="1">
    <location>
        <begin position="21"/>
        <end position="54"/>
    </location>
</feature>
<proteinExistence type="predicted"/>
<protein>
    <submittedName>
        <fullName evidence="2">Uncharacterized protein</fullName>
    </submittedName>
</protein>
<evidence type="ECO:0000256" key="1">
    <source>
        <dbReference type="SAM" id="Phobius"/>
    </source>
</evidence>
<dbReference type="Proteomes" id="UP000186601">
    <property type="component" value="Unassembled WGS sequence"/>
</dbReference>